<dbReference type="GO" id="GO:0009313">
    <property type="term" value="P:oligosaccharide catabolic process"/>
    <property type="evidence" value="ECO:0007669"/>
    <property type="project" value="TreeGrafter"/>
</dbReference>
<evidence type="ECO:0000256" key="3">
    <source>
        <dbReference type="ARBA" id="ARBA00022801"/>
    </source>
</evidence>
<evidence type="ECO:0000259" key="5">
    <source>
        <dbReference type="SMART" id="SM00872"/>
    </source>
</evidence>
<dbReference type="PANTHER" id="PTHR46017">
    <property type="entry name" value="ALPHA-MANNOSIDASE 2C1"/>
    <property type="match status" value="1"/>
</dbReference>
<dbReference type="Pfam" id="PF07748">
    <property type="entry name" value="Glyco_hydro_38C"/>
    <property type="match status" value="1"/>
</dbReference>
<dbReference type="SMART" id="SM00872">
    <property type="entry name" value="Alpha-mann_mid"/>
    <property type="match status" value="1"/>
</dbReference>
<dbReference type="GO" id="GO:0030246">
    <property type="term" value="F:carbohydrate binding"/>
    <property type="evidence" value="ECO:0007669"/>
    <property type="project" value="InterPro"/>
</dbReference>
<evidence type="ECO:0000313" key="7">
    <source>
        <dbReference type="Proteomes" id="UP000309676"/>
    </source>
</evidence>
<accession>A0A5R9GAA8</accession>
<dbReference type="OrthoDB" id="9772207at2"/>
<name>A0A5R9GAA8_9BACL</name>
<dbReference type="InterPro" id="IPR000602">
    <property type="entry name" value="Glyco_hydro_38_N"/>
</dbReference>
<dbReference type="SUPFAM" id="SSF88688">
    <property type="entry name" value="Families 57/38 glycoside transferase middle domain"/>
    <property type="match status" value="1"/>
</dbReference>
<evidence type="ECO:0000256" key="1">
    <source>
        <dbReference type="ARBA" id="ARBA00009792"/>
    </source>
</evidence>
<dbReference type="CDD" id="cd10789">
    <property type="entry name" value="GH38N_AMII_ER_cytosolic"/>
    <property type="match status" value="1"/>
</dbReference>
<dbReference type="Gene3D" id="2.60.40.1180">
    <property type="entry name" value="Golgi alpha-mannosidase II"/>
    <property type="match status" value="1"/>
</dbReference>
<sequence>MKMHMIGNAHLDPVWLWQWQEGFQEAKATFRSALDRIAEYDDFVFTSSSAVMYEWIERNEPAMFEEIRRRVAEGRWALCGGWWLQPDCNLPSGESFVRQGLYGQRYFMEKFGVTATVGYNPDSFGHHGMLPQILKKSGMDYYVFMRPQPHEKELPSRLFRWRSDDGSEVLTFRIPFEYTRWGKELDEHVAKCAGELPVSFGHVMCFYGVGNHGGGPTKENLASIASLSGRDGLPELTLSDPVRYFAEVDPSWPIPVVHDELQMHAVGCYSVHSGIKRWNREAENKLLVAEKFSAVAKDVAGQPYPADFEAAWRHVLFNQFHDILAGTSIEPAYDDARDMHGYAMTIAATGLNYALQALSWRIGIPAEDGMVPIVVFNPNAWPVRAEAALQFGHPGLVGKSFLRGDEALLDDEGRRVPMQVVQSLATTRFRQRIAFMADVPALGYRVYRVVADASAPELPAAAEATPTSVENDRYRLAIDPATGWIASLYDKRAGVEAFSGPAARPVVLHDPSDTWGHNMTKYDEEIGVFTARSVRLVEHGPVKSVLRVVSEYGRSTLTQDFIVRAGVDPIEVAVTVDWHERFKMLKLRFPVDVANPVATYEIPYGHIVRETDGDEEPGQNWIDVSGAALGGSGVYGVSLLNDGKYAFDVRGAEMSMTVLRSPIYAHHIPGPIEEGKDYAFIDQGVQRFSYALLPHRGTWKDAGAVRHAAELNQRVIPLMETYRDGPLPQVGSFVSASHDALVVAAIKKAEDGDDLIVRCYEAHGEPAAGAEISLPHLGRVIRADFGPCEIKTFRVPADAAAPIVETNLIEWA</sequence>
<dbReference type="EMBL" id="VCIW01000010">
    <property type="protein sequence ID" value="TLS51296.1"/>
    <property type="molecule type" value="Genomic_DNA"/>
</dbReference>
<dbReference type="InterPro" id="IPR011330">
    <property type="entry name" value="Glyco_hydro/deAcase_b/a-brl"/>
</dbReference>
<dbReference type="SUPFAM" id="SSF74650">
    <property type="entry name" value="Galactose mutarotase-like"/>
    <property type="match status" value="1"/>
</dbReference>
<gene>
    <name evidence="6" type="ORF">FE782_16350</name>
</gene>
<dbReference type="Gene3D" id="3.20.110.10">
    <property type="entry name" value="Glycoside hydrolase 38, N terminal domain"/>
    <property type="match status" value="1"/>
</dbReference>
<dbReference type="GO" id="GO:0046872">
    <property type="term" value="F:metal ion binding"/>
    <property type="evidence" value="ECO:0007669"/>
    <property type="project" value="UniProtKB-KW"/>
</dbReference>
<dbReference type="SUPFAM" id="SSF88713">
    <property type="entry name" value="Glycoside hydrolase/deacetylase"/>
    <property type="match status" value="1"/>
</dbReference>
<dbReference type="InterPro" id="IPR041147">
    <property type="entry name" value="GH38_C"/>
</dbReference>
<dbReference type="InterPro" id="IPR013780">
    <property type="entry name" value="Glyco_hydro_b"/>
</dbReference>
<dbReference type="Pfam" id="PF09261">
    <property type="entry name" value="Alpha-mann_mid"/>
    <property type="match status" value="1"/>
</dbReference>
<dbReference type="GO" id="GO:0006013">
    <property type="term" value="P:mannose metabolic process"/>
    <property type="evidence" value="ECO:0007669"/>
    <property type="project" value="InterPro"/>
</dbReference>
<keyword evidence="4" id="KW-0326">Glycosidase</keyword>
<dbReference type="GO" id="GO:0004559">
    <property type="term" value="F:alpha-mannosidase activity"/>
    <property type="evidence" value="ECO:0007669"/>
    <property type="project" value="InterPro"/>
</dbReference>
<evidence type="ECO:0000256" key="2">
    <source>
        <dbReference type="ARBA" id="ARBA00022723"/>
    </source>
</evidence>
<dbReference type="InterPro" id="IPR027291">
    <property type="entry name" value="Glyco_hydro_38_N_sf"/>
</dbReference>
<dbReference type="Proteomes" id="UP000309676">
    <property type="component" value="Unassembled WGS sequence"/>
</dbReference>
<evidence type="ECO:0000313" key="6">
    <source>
        <dbReference type="EMBL" id="TLS51296.1"/>
    </source>
</evidence>
<comment type="caution">
    <text evidence="6">The sequence shown here is derived from an EMBL/GenBank/DDBJ whole genome shotgun (WGS) entry which is preliminary data.</text>
</comment>
<protein>
    <submittedName>
        <fullName evidence="6">Alpha-mannosidase</fullName>
    </submittedName>
</protein>
<dbReference type="InterPro" id="IPR037094">
    <property type="entry name" value="Glyco_hydro_38_cen_sf"/>
</dbReference>
<dbReference type="AlphaFoldDB" id="A0A5R9GAA8"/>
<dbReference type="Gene3D" id="2.70.98.30">
    <property type="entry name" value="Golgi alpha-mannosidase II, domain 4"/>
    <property type="match status" value="1"/>
</dbReference>
<feature type="domain" description="Glycoside hydrolase family 38 central" evidence="5">
    <location>
        <begin position="264"/>
        <end position="340"/>
    </location>
</feature>
<evidence type="ECO:0000256" key="4">
    <source>
        <dbReference type="ARBA" id="ARBA00023295"/>
    </source>
</evidence>
<reference evidence="6 7" key="1">
    <citation type="submission" date="2019-05" db="EMBL/GenBank/DDBJ databases">
        <authorList>
            <person name="Narsing Rao M.P."/>
            <person name="Li W.J."/>
        </authorList>
    </citation>
    <scope>NUCLEOTIDE SEQUENCE [LARGE SCALE GENOMIC DNA]</scope>
    <source>
        <strain evidence="6 7">SYSU_K30003</strain>
    </source>
</reference>
<dbReference type="Pfam" id="PF17677">
    <property type="entry name" value="Glyco_hydro38C2"/>
    <property type="match status" value="1"/>
</dbReference>
<dbReference type="InterPro" id="IPR011682">
    <property type="entry name" value="Glyco_hydro_38_C"/>
</dbReference>
<dbReference type="InterPro" id="IPR015341">
    <property type="entry name" value="Glyco_hydro_38_cen"/>
</dbReference>
<dbReference type="Gene3D" id="1.20.1270.50">
    <property type="entry name" value="Glycoside hydrolase family 38, central domain"/>
    <property type="match status" value="1"/>
</dbReference>
<dbReference type="InterPro" id="IPR011013">
    <property type="entry name" value="Gal_mutarotase_sf_dom"/>
</dbReference>
<dbReference type="PANTHER" id="PTHR46017:SF1">
    <property type="entry name" value="ALPHA-MANNOSIDASE 2C1"/>
    <property type="match status" value="1"/>
</dbReference>
<keyword evidence="7" id="KW-1185">Reference proteome</keyword>
<dbReference type="Gene3D" id="2.60.40.2220">
    <property type="match status" value="1"/>
</dbReference>
<dbReference type="InterPro" id="IPR028995">
    <property type="entry name" value="Glyco_hydro_57/38_cen_sf"/>
</dbReference>
<keyword evidence="3" id="KW-0378">Hydrolase</keyword>
<organism evidence="6 7">
    <name type="scientific">Paenibacillus antri</name>
    <dbReference type="NCBI Taxonomy" id="2582848"/>
    <lineage>
        <taxon>Bacteria</taxon>
        <taxon>Bacillati</taxon>
        <taxon>Bacillota</taxon>
        <taxon>Bacilli</taxon>
        <taxon>Bacillales</taxon>
        <taxon>Paenibacillaceae</taxon>
        <taxon>Paenibacillus</taxon>
    </lineage>
</organism>
<dbReference type="RefSeq" id="WP_138195291.1">
    <property type="nucleotide sequence ID" value="NZ_VCIW01000010.1"/>
</dbReference>
<proteinExistence type="inferred from homology"/>
<keyword evidence="2" id="KW-0479">Metal-binding</keyword>
<comment type="similarity">
    <text evidence="1">Belongs to the glycosyl hydrolase 38 family.</text>
</comment>
<dbReference type="Pfam" id="PF01074">
    <property type="entry name" value="Glyco_hydro_38N"/>
    <property type="match status" value="1"/>
</dbReference>